<dbReference type="EMBL" id="CATQJA010002621">
    <property type="protein sequence ID" value="CAJ0573589.1"/>
    <property type="molecule type" value="Genomic_DNA"/>
</dbReference>
<dbReference type="SUPFAM" id="SSF53649">
    <property type="entry name" value="Alkaline phosphatase-like"/>
    <property type="match status" value="1"/>
</dbReference>
<dbReference type="InterPro" id="IPR004245">
    <property type="entry name" value="DUF229"/>
</dbReference>
<proteinExistence type="predicted"/>
<evidence type="ECO:0000313" key="1">
    <source>
        <dbReference type="EMBL" id="CAJ0573589.1"/>
    </source>
</evidence>
<dbReference type="Gene3D" id="3.40.720.10">
    <property type="entry name" value="Alkaline Phosphatase, subunit A"/>
    <property type="match status" value="1"/>
</dbReference>
<comment type="caution">
    <text evidence="1">The sequence shown here is derived from an EMBL/GenBank/DDBJ whole genome shotgun (WGS) entry which is preliminary data.</text>
</comment>
<dbReference type="GO" id="GO:0005615">
    <property type="term" value="C:extracellular space"/>
    <property type="evidence" value="ECO:0007669"/>
    <property type="project" value="TreeGrafter"/>
</dbReference>
<dbReference type="PANTHER" id="PTHR10974">
    <property type="entry name" value="FI08016P-RELATED"/>
    <property type="match status" value="1"/>
</dbReference>
<organism evidence="1 2">
    <name type="scientific">Mesorhabditis spiculigera</name>
    <dbReference type="NCBI Taxonomy" id="96644"/>
    <lineage>
        <taxon>Eukaryota</taxon>
        <taxon>Metazoa</taxon>
        <taxon>Ecdysozoa</taxon>
        <taxon>Nematoda</taxon>
        <taxon>Chromadorea</taxon>
        <taxon>Rhabditida</taxon>
        <taxon>Rhabditina</taxon>
        <taxon>Rhabditomorpha</taxon>
        <taxon>Rhabditoidea</taxon>
        <taxon>Rhabditidae</taxon>
        <taxon>Mesorhabditinae</taxon>
        <taxon>Mesorhabditis</taxon>
    </lineage>
</organism>
<dbReference type="PANTHER" id="PTHR10974:SF35">
    <property type="entry name" value="SULFATASE DOMAIN-CONTAINING PROTEIN"/>
    <property type="match status" value="1"/>
</dbReference>
<dbReference type="CDD" id="cd16021">
    <property type="entry name" value="ALP_like"/>
    <property type="match status" value="1"/>
</dbReference>
<dbReference type="Proteomes" id="UP001177023">
    <property type="component" value="Unassembled WGS sequence"/>
</dbReference>
<evidence type="ECO:0000313" key="2">
    <source>
        <dbReference type="Proteomes" id="UP001177023"/>
    </source>
</evidence>
<gene>
    <name evidence="1" type="ORF">MSPICULIGERA_LOCUS11943</name>
</gene>
<dbReference type="FunFam" id="3.40.720.10:FF:000017">
    <property type="entry name" value="Predicted protein"/>
    <property type="match status" value="1"/>
</dbReference>
<protein>
    <submittedName>
        <fullName evidence="1">Uncharacterized protein</fullName>
    </submittedName>
</protein>
<name>A0AA36CQS8_9BILA</name>
<dbReference type="Pfam" id="PF02995">
    <property type="entry name" value="DUF229"/>
    <property type="match status" value="1"/>
</dbReference>
<accession>A0AA36CQS8</accession>
<reference evidence="1" key="1">
    <citation type="submission" date="2023-06" db="EMBL/GenBank/DDBJ databases">
        <authorList>
            <person name="Delattre M."/>
        </authorList>
    </citation>
    <scope>NUCLEOTIDE SEQUENCE</scope>
    <source>
        <strain evidence="1">AF72</strain>
    </source>
</reference>
<sequence>MIVRSRRAKLVCLVGVLIVYCYLSYRNASIPAEFLELQQLAAKGQSGVCRIKALDPFDPSIAKYIDVSPKTLRCRAVQEQCVTFGNKTLTIVKPVSSCRYRSVAHNSGVDDFQPKYGPWLVIKGATSDPIEDEFVQVECYKQTFGMERCIYRNTFFQVVPRETSTETGKPFSKEAKDRPSVLFLGIDGVSRSNFIRQLPQTMEVMERQGFVTLDDYAKLGDNSFPNLCAILLGKRGYDAAGFPSEVPTEWGINYDNWTDFVWRRFGRAGYATMFSEDRPEWSTFSYKKHSHGFVKRPPTDHYQRPYFTTLYDSKEMLQSTPQCFDRSPLHNLQLDYVKEFLTAYHGRGIPTFTFFWNVDLAHEYLNTLKVADSDLAGFLQDNQELLENTIVLMISDHGNRYDAIRETIVGRLESRMPMLSIKLPKKMITKHPHLLANLKHNAKVFTTHFDTHELFNDVLLNNYAYASNSSRSFSLLGEVPANRTCKQLNVPDSFCPCYEELELEPARGQEVADYLLSEVNRLLADGPDKGKCAVMKLAEIQSVSVRLPPKAVMEENSMGKQPPSGAITIIYRIALRVAQPSNALLEAVVFRDLTKKTWKIDGDIERNNKYGNTSACVVEKQLLKLCHCIN</sequence>
<feature type="non-terminal residue" evidence="1">
    <location>
        <position position="630"/>
    </location>
</feature>
<dbReference type="InterPro" id="IPR017850">
    <property type="entry name" value="Alkaline_phosphatase_core_sf"/>
</dbReference>
<dbReference type="AlphaFoldDB" id="A0AA36CQS8"/>
<keyword evidence="2" id="KW-1185">Reference proteome</keyword>